<evidence type="ECO:0000313" key="3">
    <source>
        <dbReference type="Proteomes" id="UP000474567"/>
    </source>
</evidence>
<protein>
    <recommendedName>
        <fullName evidence="1">Effector-associated domain-containing protein</fullName>
    </recommendedName>
</protein>
<accession>A0ABN7EMU0</accession>
<dbReference type="Pfam" id="PF19955">
    <property type="entry name" value="EAD1"/>
    <property type="match status" value="1"/>
</dbReference>
<organism evidence="2 3">
    <name type="scientific">Flavobacterium collinsii</name>
    <dbReference type="NCBI Taxonomy" id="1114861"/>
    <lineage>
        <taxon>Bacteria</taxon>
        <taxon>Pseudomonadati</taxon>
        <taxon>Bacteroidota</taxon>
        <taxon>Flavobacteriia</taxon>
        <taxon>Flavobacteriales</taxon>
        <taxon>Flavobacteriaceae</taxon>
        <taxon>Flavobacterium</taxon>
    </lineage>
</organism>
<dbReference type="EMBL" id="CADCST010000107">
    <property type="protein sequence ID" value="CAA9200822.1"/>
    <property type="molecule type" value="Genomic_DNA"/>
</dbReference>
<evidence type="ECO:0000259" key="1">
    <source>
        <dbReference type="Pfam" id="PF19955"/>
    </source>
</evidence>
<sequence>MKIVIHQSICGEVDKAWGLINTTLQDLNLAKNIAFKADLQEQTGGIVWNPAIRGFLEGDFFLVMKTFEDISNDVRRGRKFSHVLMIRKRDMLAMDDLTPIIDHLPEKMDKNLTLEIIDVEYKNKEVVDLVPSIIEGRFNKLINGYIQIKNFKNTLIWIGQENFQFAVIELWKRLTEEERVKFNFGISFNNDNKAIEGISLITVPDSVHSKFLRSDFFIIGKNDSHHPTEFLEKLLVGDLSVKKRIENFEIAIGSDVILRDDINFIAKGLDAFENLEEVSDLKKLNTLSHIVAKFAPSDRQGSDFKQKLLQKIIELVGGRNFSEIVILKNFRTESYNDSKEKLSETLSQWLRKNILSIKSSSENVNSFFGSLNSGKINWWDLLIENELELYLGKVNASNSEVIFFLIQLSADYLSRITRFIDQSKEAEISLIQLMPKKLSASIIEELTNLSLKNDWLRLYAHLLNFNRNIEQNLTKLLKLDTDINNYECIDIIIKGKRDNLIIDYAVKSGEGRLIKIAGKICRDSPKELKRLDVLNDNWQRIWLEAIDNGNAISSGLKEPLLQIHRLFDGLISDIEISEELIFKISESEYGNILDYPNKNKLWGKFAPNAKINFLTKTSAVLLQHLSLNPNTILPEDDEIIDHIGQKGVWDYLFYNRSSIKSVIPIFERFNLHDTNLKDYLNNYAGQITAVEATHLGKLIFSKRFTGSAYVINDKASKRNNWKYALAECHYLLDFITKAALVISGTISSVNIPTDQWWESTQELIIELYPNGTVLTTIWKKAGGKESDLLTRGTANEIWSDALYKIRRSHFKKTTMNKLLKEIAKQYGDNKRFKIIYDLRKNYIKT</sequence>
<dbReference type="RefSeq" id="WP_173967321.1">
    <property type="nucleotide sequence ID" value="NZ_CADCST010000107.1"/>
</dbReference>
<name>A0ABN7EMU0_9FLAO</name>
<feature type="domain" description="Effector-associated" evidence="1">
    <location>
        <begin position="753"/>
        <end position="836"/>
    </location>
</feature>
<gene>
    <name evidence="2" type="ORF">FLACOL7796_03449</name>
</gene>
<evidence type="ECO:0000313" key="2">
    <source>
        <dbReference type="EMBL" id="CAA9200822.1"/>
    </source>
</evidence>
<proteinExistence type="predicted"/>
<dbReference type="Proteomes" id="UP000474567">
    <property type="component" value="Unassembled WGS sequence"/>
</dbReference>
<dbReference type="Pfam" id="PF20012">
    <property type="entry name" value="GAP1-N1"/>
    <property type="match status" value="1"/>
</dbReference>
<keyword evidence="3" id="KW-1185">Reference proteome</keyword>
<reference evidence="2 3" key="1">
    <citation type="submission" date="2020-02" db="EMBL/GenBank/DDBJ databases">
        <authorList>
            <person name="Criscuolo A."/>
        </authorList>
    </citation>
    <scope>NUCLEOTIDE SEQUENCE [LARGE SCALE GENOMIC DNA]</scope>
    <source>
        <strain evidence="2">CECT7796</strain>
    </source>
</reference>
<comment type="caution">
    <text evidence="2">The sequence shown here is derived from an EMBL/GenBank/DDBJ whole genome shotgun (WGS) entry which is preliminary data.</text>
</comment>
<dbReference type="InterPro" id="IPR045430">
    <property type="entry name" value="EAD1"/>
</dbReference>